<feature type="region of interest" description="Disordered" evidence="1">
    <location>
        <begin position="55"/>
        <end position="76"/>
    </location>
</feature>
<comment type="caution">
    <text evidence="2">The sequence shown here is derived from an EMBL/GenBank/DDBJ whole genome shotgun (WGS) entry which is preliminary data.</text>
</comment>
<accession>A0A433AUK0</accession>
<dbReference type="AlphaFoldDB" id="A0A433AUK0"/>
<proteinExistence type="predicted"/>
<keyword evidence="3" id="KW-1185">Reference proteome</keyword>
<organism evidence="2 3">
    <name type="scientific">Jimgerdemannia flammicorona</name>
    <dbReference type="NCBI Taxonomy" id="994334"/>
    <lineage>
        <taxon>Eukaryota</taxon>
        <taxon>Fungi</taxon>
        <taxon>Fungi incertae sedis</taxon>
        <taxon>Mucoromycota</taxon>
        <taxon>Mucoromycotina</taxon>
        <taxon>Endogonomycetes</taxon>
        <taxon>Endogonales</taxon>
        <taxon>Endogonaceae</taxon>
        <taxon>Jimgerdemannia</taxon>
    </lineage>
</organism>
<dbReference type="Proteomes" id="UP000268093">
    <property type="component" value="Unassembled WGS sequence"/>
</dbReference>
<reference evidence="2 3" key="1">
    <citation type="journal article" date="2018" name="New Phytol.">
        <title>Phylogenomics of Endogonaceae and evolution of mycorrhizas within Mucoromycota.</title>
        <authorList>
            <person name="Chang Y."/>
            <person name="Desiro A."/>
            <person name="Na H."/>
            <person name="Sandor L."/>
            <person name="Lipzen A."/>
            <person name="Clum A."/>
            <person name="Barry K."/>
            <person name="Grigoriev I.V."/>
            <person name="Martin F.M."/>
            <person name="Stajich J.E."/>
            <person name="Smith M.E."/>
            <person name="Bonito G."/>
            <person name="Spatafora J.W."/>
        </authorList>
    </citation>
    <scope>NUCLEOTIDE SEQUENCE [LARGE SCALE GENOMIC DNA]</scope>
    <source>
        <strain evidence="2 3">GMNB39</strain>
    </source>
</reference>
<dbReference type="EMBL" id="RBNI01016960">
    <property type="protein sequence ID" value="RUP06331.1"/>
    <property type="molecule type" value="Genomic_DNA"/>
</dbReference>
<gene>
    <name evidence="2" type="ORF">BC936DRAFT_140403</name>
</gene>
<protein>
    <submittedName>
        <fullName evidence="2">Uncharacterized protein</fullName>
    </submittedName>
</protein>
<evidence type="ECO:0000313" key="3">
    <source>
        <dbReference type="Proteomes" id="UP000268093"/>
    </source>
</evidence>
<sequence length="76" mass="8395">MSDAQITLPLGPLRGAVRPTHRVFYNIPYAQVCCNGNTPFRREVINWPTNVDISTGSDRRTQMESTQEVGAKMGGS</sequence>
<name>A0A433AUK0_9FUNG</name>
<evidence type="ECO:0000313" key="2">
    <source>
        <dbReference type="EMBL" id="RUP06331.1"/>
    </source>
</evidence>
<evidence type="ECO:0000256" key="1">
    <source>
        <dbReference type="SAM" id="MobiDB-lite"/>
    </source>
</evidence>